<evidence type="ECO:0000313" key="1">
    <source>
        <dbReference type="EMBL" id="OEH80080.1"/>
    </source>
</evidence>
<protein>
    <submittedName>
        <fullName evidence="1">Uncharacterized protein</fullName>
    </submittedName>
</protein>
<reference evidence="1 2" key="1">
    <citation type="journal article" date="2016" name="BMC Genomics">
        <title>Comparative genomics reveals Cyclospora cayetanensis possesses coccidia-like metabolism and invasion components but unique surface antigens.</title>
        <authorList>
            <person name="Liu S."/>
            <person name="Wang L."/>
            <person name="Zheng H."/>
            <person name="Xu Z."/>
            <person name="Roellig D.M."/>
            <person name="Li N."/>
            <person name="Frace M.A."/>
            <person name="Tang K."/>
            <person name="Arrowood M.J."/>
            <person name="Moss D.M."/>
            <person name="Zhang L."/>
            <person name="Feng Y."/>
            <person name="Xiao L."/>
        </authorList>
    </citation>
    <scope>NUCLEOTIDE SEQUENCE [LARGE SCALE GENOMIC DNA]</scope>
    <source>
        <strain evidence="1 2">CHN_HEN01</strain>
    </source>
</reference>
<gene>
    <name evidence="1" type="ORF">cyc_06550</name>
</gene>
<dbReference type="EMBL" id="JROU02000194">
    <property type="protein sequence ID" value="OEH80080.1"/>
    <property type="molecule type" value="Genomic_DNA"/>
</dbReference>
<dbReference type="InParanoid" id="A0A1D3D9E8"/>
<name>A0A1D3D9E8_9EIME</name>
<dbReference type="Proteomes" id="UP000095192">
    <property type="component" value="Unassembled WGS sequence"/>
</dbReference>
<keyword evidence="2" id="KW-1185">Reference proteome</keyword>
<dbReference type="AlphaFoldDB" id="A0A1D3D9E8"/>
<dbReference type="VEuPathDB" id="ToxoDB:cyc_06550"/>
<evidence type="ECO:0000313" key="2">
    <source>
        <dbReference type="Proteomes" id="UP000095192"/>
    </source>
</evidence>
<sequence length="279" mass="29773">MSIAAIKCFMLVNIWTLHDSGNARYLRAQVWGVEYALSCRRSCVLESLAGRWLVNIWMLHDSVSALFAFKGVRALRRLWQDDAELAGGVEASGSRAPMVESALVSSCAIACIQGNNVNSNNRMVYEVRSLHAHVWGVECGFTCSLCADGAHMLMPVYVGDLQEVGCASRVGFGCGGEYAANVSSNINSSNRMAYVKARIGGPSGLLVQERDDVELAGGVGGSGSRAPVLKSALVSSYPIACAQSNNINSSNRTAYWPKVKARIGGPSGLLVGEQLSTFE</sequence>
<proteinExistence type="predicted"/>
<comment type="caution">
    <text evidence="1">The sequence shown here is derived from an EMBL/GenBank/DDBJ whole genome shotgun (WGS) entry which is preliminary data.</text>
</comment>
<organism evidence="1 2">
    <name type="scientific">Cyclospora cayetanensis</name>
    <dbReference type="NCBI Taxonomy" id="88456"/>
    <lineage>
        <taxon>Eukaryota</taxon>
        <taxon>Sar</taxon>
        <taxon>Alveolata</taxon>
        <taxon>Apicomplexa</taxon>
        <taxon>Conoidasida</taxon>
        <taxon>Coccidia</taxon>
        <taxon>Eucoccidiorida</taxon>
        <taxon>Eimeriorina</taxon>
        <taxon>Eimeriidae</taxon>
        <taxon>Cyclospora</taxon>
    </lineage>
</organism>
<accession>A0A1D3D9E8</accession>